<name>A0A485L559_9STRA</name>
<dbReference type="OrthoDB" id="85492at2759"/>
<accession>A0A485L559</accession>
<dbReference type="Proteomes" id="UP000332933">
    <property type="component" value="Unassembled WGS sequence"/>
</dbReference>
<dbReference type="EMBL" id="CAADRA010005883">
    <property type="protein sequence ID" value="VFT93072.1"/>
    <property type="molecule type" value="Genomic_DNA"/>
</dbReference>
<sequence>MEELNVEMLEQLDKRLKKRAYIRTFMKTYRKKGKRDFDLLKAQKVQLEAEVRALVGRSTDDSKSLLPWREVAAALAAHKMDAVDTNYALRTKVGAYNDLVQGMHAWVTATSGCNLAILRPLSATQPNWRNMHLPRHPQSRSLAKEWITQQLLTQADEKFHAAAFPAAHELAHDWDLLFTDDYFYVRQATQFVWDVPLHAVVSLYRDHLCSALWLDGRPSLNLKTVKETTEHTILHQMLSKSGEFVNLLCGVQASRGHTRIVLQQIQDDEAVDHNHRQRNRTAWLDIQALGPSKTKMRVFTTVSQNFTKDGYLDLDQEADRFGVDVTPFQDDELKRLKMREILLTRSQQGVSGACDHLAKVLQTLAVADGREPE</sequence>
<organism evidence="2 3">
    <name type="scientific">Aphanomyces stellatus</name>
    <dbReference type="NCBI Taxonomy" id="120398"/>
    <lineage>
        <taxon>Eukaryota</taxon>
        <taxon>Sar</taxon>
        <taxon>Stramenopiles</taxon>
        <taxon>Oomycota</taxon>
        <taxon>Saprolegniomycetes</taxon>
        <taxon>Saprolegniales</taxon>
        <taxon>Verrucalvaceae</taxon>
        <taxon>Aphanomyces</taxon>
    </lineage>
</organism>
<evidence type="ECO:0000313" key="2">
    <source>
        <dbReference type="EMBL" id="VFT93072.1"/>
    </source>
</evidence>
<dbReference type="AlphaFoldDB" id="A0A485L559"/>
<dbReference type="EMBL" id="VJMH01005862">
    <property type="protein sequence ID" value="KAF0692639.1"/>
    <property type="molecule type" value="Genomic_DNA"/>
</dbReference>
<reference evidence="1" key="2">
    <citation type="submission" date="2019-06" db="EMBL/GenBank/DDBJ databases">
        <title>Genomics analysis of Aphanomyces spp. identifies a new class of oomycete effector associated with host adaptation.</title>
        <authorList>
            <person name="Gaulin E."/>
        </authorList>
    </citation>
    <scope>NUCLEOTIDE SEQUENCE</scope>
    <source>
        <strain evidence="1">CBS 578.67</strain>
    </source>
</reference>
<keyword evidence="3" id="KW-1185">Reference proteome</keyword>
<evidence type="ECO:0000313" key="1">
    <source>
        <dbReference type="EMBL" id="KAF0692639.1"/>
    </source>
</evidence>
<proteinExistence type="predicted"/>
<evidence type="ECO:0000313" key="3">
    <source>
        <dbReference type="Proteomes" id="UP000332933"/>
    </source>
</evidence>
<protein>
    <submittedName>
        <fullName evidence="2">Aste57867_16296 protein</fullName>
    </submittedName>
</protein>
<gene>
    <name evidence="2" type="primary">Aste57867_16296</name>
    <name evidence="1" type="ORF">As57867_016239</name>
    <name evidence="2" type="ORF">ASTE57867_16296</name>
</gene>
<reference evidence="2 3" key="1">
    <citation type="submission" date="2019-03" db="EMBL/GenBank/DDBJ databases">
        <authorList>
            <person name="Gaulin E."/>
            <person name="Dumas B."/>
        </authorList>
    </citation>
    <scope>NUCLEOTIDE SEQUENCE [LARGE SCALE GENOMIC DNA]</scope>
    <source>
        <strain evidence="2">CBS 568.67</strain>
    </source>
</reference>